<reference evidence="5 6" key="1">
    <citation type="submission" date="2023-07" db="EMBL/GenBank/DDBJ databases">
        <title>Sequencing the genomes of 1000 actinobacteria strains.</title>
        <authorList>
            <person name="Klenk H.-P."/>
        </authorList>
    </citation>
    <scope>NUCLEOTIDE SEQUENCE [LARGE SCALE GENOMIC DNA]</scope>
    <source>
        <strain evidence="5 6">DSM 44508</strain>
    </source>
</reference>
<keyword evidence="3 5" id="KW-0808">Transferase</keyword>
<sequence>MLSRIHGDVDAAGARIDFAVNVVQTQPSWLLDALVHALPTLTAYPSAAQLETVQQMIAHKHELPADHVLVLCGAAEGFSLLPKLAPQHPVVIHPGFSEPDIALVDAGYKVERIVLDPPFHQLPPIPTSCDLVVIGNPTNPTGVLWTITQLGELRAPGRIVVVDEAFLDVSGEEESMAQQVVDKDVVVVRSLTKSYGLAGLRVGYLLAAPELIEVLAHGRAHWAVGTLQMAAIEAVCSCGQPEKLREKIARDRDIMQRMLAEVGLQVATESKAPFVLVTGGNERVRQALLKEGIAVRRCDTFPGLGSEYWRLAVRDQQQVAALSEAYKRICCELSQD</sequence>
<evidence type="ECO:0000313" key="6">
    <source>
        <dbReference type="Proteomes" id="UP001183619"/>
    </source>
</evidence>
<dbReference type="EC" id="2.6.1.-" evidence="3"/>
<comment type="similarity">
    <text evidence="3">Belongs to the class-I pyridoxal-phosphate-dependent aminotransferase family.</text>
</comment>
<dbReference type="RefSeq" id="WP_277104869.1">
    <property type="nucleotide sequence ID" value="NZ_BAAAJS010000073.1"/>
</dbReference>
<evidence type="ECO:0000256" key="3">
    <source>
        <dbReference type="RuleBase" id="RU000481"/>
    </source>
</evidence>
<name>A0ABU2BDD4_9CORY</name>
<organism evidence="5 6">
    <name type="scientific">Corynebacterium felinum</name>
    <dbReference type="NCBI Taxonomy" id="131318"/>
    <lineage>
        <taxon>Bacteria</taxon>
        <taxon>Bacillati</taxon>
        <taxon>Actinomycetota</taxon>
        <taxon>Actinomycetes</taxon>
        <taxon>Mycobacteriales</taxon>
        <taxon>Corynebacteriaceae</taxon>
        <taxon>Corynebacterium</taxon>
    </lineage>
</organism>
<feature type="domain" description="Aminotransferase class I/classII large" evidence="4">
    <location>
        <begin position="23"/>
        <end position="322"/>
    </location>
</feature>
<gene>
    <name evidence="5" type="ORF">J2S37_002814</name>
</gene>
<dbReference type="InterPro" id="IPR015421">
    <property type="entry name" value="PyrdxlP-dep_Trfase_major"/>
</dbReference>
<evidence type="ECO:0000259" key="4">
    <source>
        <dbReference type="Pfam" id="PF00155"/>
    </source>
</evidence>
<dbReference type="Gene3D" id="3.90.1150.10">
    <property type="entry name" value="Aspartate Aminotransferase, domain 1"/>
    <property type="match status" value="1"/>
</dbReference>
<protein>
    <recommendedName>
        <fullName evidence="3">Aminotransferase</fullName>
        <ecNumber evidence="3">2.6.1.-</ecNumber>
    </recommendedName>
</protein>
<dbReference type="InterPro" id="IPR004839">
    <property type="entry name" value="Aminotransferase_I/II_large"/>
</dbReference>
<dbReference type="Gene3D" id="3.40.640.10">
    <property type="entry name" value="Type I PLP-dependent aspartate aminotransferase-like (Major domain)"/>
    <property type="match status" value="1"/>
</dbReference>
<keyword evidence="6" id="KW-1185">Reference proteome</keyword>
<dbReference type="CDD" id="cd00609">
    <property type="entry name" value="AAT_like"/>
    <property type="match status" value="1"/>
</dbReference>
<keyword evidence="3 5" id="KW-0032">Aminotransferase</keyword>
<dbReference type="EMBL" id="JAVDYF010000001">
    <property type="protein sequence ID" value="MDR7356276.1"/>
    <property type="molecule type" value="Genomic_DNA"/>
</dbReference>
<evidence type="ECO:0000256" key="2">
    <source>
        <dbReference type="ARBA" id="ARBA00022898"/>
    </source>
</evidence>
<dbReference type="InterPro" id="IPR004838">
    <property type="entry name" value="NHTrfase_class1_PyrdxlP-BS"/>
</dbReference>
<keyword evidence="2" id="KW-0663">Pyridoxal phosphate</keyword>
<dbReference type="PANTHER" id="PTHR42885:SF1">
    <property type="entry name" value="THREONINE-PHOSPHATE DECARBOXYLASE"/>
    <property type="match status" value="1"/>
</dbReference>
<proteinExistence type="inferred from homology"/>
<dbReference type="Pfam" id="PF00155">
    <property type="entry name" value="Aminotran_1_2"/>
    <property type="match status" value="1"/>
</dbReference>
<dbReference type="NCBIfam" id="NF005915">
    <property type="entry name" value="PRK07908.1"/>
    <property type="match status" value="1"/>
</dbReference>
<dbReference type="PANTHER" id="PTHR42885">
    <property type="entry name" value="HISTIDINOL-PHOSPHATE AMINOTRANSFERASE-RELATED"/>
    <property type="match status" value="1"/>
</dbReference>
<dbReference type="Proteomes" id="UP001183619">
    <property type="component" value="Unassembled WGS sequence"/>
</dbReference>
<evidence type="ECO:0000313" key="5">
    <source>
        <dbReference type="EMBL" id="MDR7356276.1"/>
    </source>
</evidence>
<comment type="cofactor">
    <cofactor evidence="1 3">
        <name>pyridoxal 5'-phosphate</name>
        <dbReference type="ChEBI" id="CHEBI:597326"/>
    </cofactor>
</comment>
<dbReference type="InterPro" id="IPR015424">
    <property type="entry name" value="PyrdxlP-dep_Trfase"/>
</dbReference>
<dbReference type="InterPro" id="IPR015422">
    <property type="entry name" value="PyrdxlP-dep_Trfase_small"/>
</dbReference>
<comment type="caution">
    <text evidence="5">The sequence shown here is derived from an EMBL/GenBank/DDBJ whole genome shotgun (WGS) entry which is preliminary data.</text>
</comment>
<dbReference type="GO" id="GO:0004400">
    <property type="term" value="F:histidinol-phosphate transaminase activity"/>
    <property type="evidence" value="ECO:0007669"/>
    <property type="project" value="UniProtKB-EC"/>
</dbReference>
<evidence type="ECO:0000256" key="1">
    <source>
        <dbReference type="ARBA" id="ARBA00001933"/>
    </source>
</evidence>
<accession>A0ABU2BDD4</accession>
<dbReference type="PROSITE" id="PS00105">
    <property type="entry name" value="AA_TRANSFER_CLASS_1"/>
    <property type="match status" value="1"/>
</dbReference>
<dbReference type="SUPFAM" id="SSF53383">
    <property type="entry name" value="PLP-dependent transferases"/>
    <property type="match status" value="1"/>
</dbReference>